<proteinExistence type="predicted"/>
<dbReference type="EMBL" id="GGEC01049266">
    <property type="protein sequence ID" value="MBX29750.1"/>
    <property type="molecule type" value="Transcribed_RNA"/>
</dbReference>
<name>A0A2P2MHQ6_RHIMU</name>
<sequence>MLLVSNSIISELKYIIKNKITLVLRSQEKGLYKIPPAPYVLDFNRSRHHHQNTPIPRIKRIYGLDLNSSKI</sequence>
<organism evidence="1">
    <name type="scientific">Rhizophora mucronata</name>
    <name type="common">Asiatic mangrove</name>
    <dbReference type="NCBI Taxonomy" id="61149"/>
    <lineage>
        <taxon>Eukaryota</taxon>
        <taxon>Viridiplantae</taxon>
        <taxon>Streptophyta</taxon>
        <taxon>Embryophyta</taxon>
        <taxon>Tracheophyta</taxon>
        <taxon>Spermatophyta</taxon>
        <taxon>Magnoliopsida</taxon>
        <taxon>eudicotyledons</taxon>
        <taxon>Gunneridae</taxon>
        <taxon>Pentapetalae</taxon>
        <taxon>rosids</taxon>
        <taxon>fabids</taxon>
        <taxon>Malpighiales</taxon>
        <taxon>Rhizophoraceae</taxon>
        <taxon>Rhizophora</taxon>
    </lineage>
</organism>
<protein>
    <submittedName>
        <fullName evidence="1">Uncharacterized protein MANES_12G036600</fullName>
    </submittedName>
</protein>
<accession>A0A2P2MHQ6</accession>
<dbReference type="AlphaFoldDB" id="A0A2P2MHQ6"/>
<evidence type="ECO:0000313" key="1">
    <source>
        <dbReference type="EMBL" id="MBX29750.1"/>
    </source>
</evidence>
<reference evidence="1" key="1">
    <citation type="submission" date="2018-02" db="EMBL/GenBank/DDBJ databases">
        <title>Rhizophora mucronata_Transcriptome.</title>
        <authorList>
            <person name="Meera S.P."/>
            <person name="Sreeshan A."/>
            <person name="Augustine A."/>
        </authorList>
    </citation>
    <scope>NUCLEOTIDE SEQUENCE</scope>
    <source>
        <tissue evidence="1">Leaf</tissue>
    </source>
</reference>